<dbReference type="HAMAP" id="MF_01974">
    <property type="entry name" value="MetAP_1"/>
    <property type="match status" value="1"/>
</dbReference>
<name>A0A6J6NS22_9ZZZZ</name>
<evidence type="ECO:0000256" key="3">
    <source>
        <dbReference type="ARBA" id="ARBA00022723"/>
    </source>
</evidence>
<reference evidence="6" key="1">
    <citation type="submission" date="2020-05" db="EMBL/GenBank/DDBJ databases">
        <authorList>
            <person name="Chiriac C."/>
            <person name="Salcher M."/>
            <person name="Ghai R."/>
            <person name="Kavagutti S V."/>
        </authorList>
    </citation>
    <scope>NUCLEOTIDE SEQUENCE</scope>
</reference>
<dbReference type="AlphaFoldDB" id="A0A6J6NS22"/>
<dbReference type="PANTHER" id="PTHR43330:SF27">
    <property type="entry name" value="METHIONINE AMINOPEPTIDASE"/>
    <property type="match status" value="1"/>
</dbReference>
<dbReference type="CDD" id="cd01086">
    <property type="entry name" value="MetAP1"/>
    <property type="match status" value="1"/>
</dbReference>
<dbReference type="Gene3D" id="3.90.230.10">
    <property type="entry name" value="Creatinase/methionine aminopeptidase superfamily"/>
    <property type="match status" value="1"/>
</dbReference>
<keyword evidence="4" id="KW-0378">Hydrolase</keyword>
<sequence>MIVLKSAAEIEQMAAAGAVVVATLAALEEALEPGISMRELDRIGEEVIRSFGGAPTSKGYPGTKESGPFPAAICISPNDMIVHGIPGDYEAQEGDIISCDVGVTLDGLIADSAATFAVGEISAEAQRLLDICEESLEAGIAAAQPGAEVGDISQAVQSVVEGAGFSVVRALVGHGVGRAYHEDPQVPNFVSSYRGPVLRPGMTIAIEPMITAGGHAVHVHADGWSISTDDGSLTAHFEHTVAITTDGQRVLTKAAGVLVP</sequence>
<dbReference type="InterPro" id="IPR000994">
    <property type="entry name" value="Pept_M24"/>
</dbReference>
<dbReference type="GO" id="GO:0070006">
    <property type="term" value="F:metalloaminopeptidase activity"/>
    <property type="evidence" value="ECO:0007669"/>
    <property type="project" value="InterPro"/>
</dbReference>
<organism evidence="6">
    <name type="scientific">freshwater metagenome</name>
    <dbReference type="NCBI Taxonomy" id="449393"/>
    <lineage>
        <taxon>unclassified sequences</taxon>
        <taxon>metagenomes</taxon>
        <taxon>ecological metagenomes</taxon>
    </lineage>
</organism>
<dbReference type="PANTHER" id="PTHR43330">
    <property type="entry name" value="METHIONINE AMINOPEPTIDASE"/>
    <property type="match status" value="1"/>
</dbReference>
<evidence type="ECO:0000259" key="5">
    <source>
        <dbReference type="Pfam" id="PF00557"/>
    </source>
</evidence>
<dbReference type="GO" id="GO:0006508">
    <property type="term" value="P:proteolysis"/>
    <property type="evidence" value="ECO:0007669"/>
    <property type="project" value="UniProtKB-KW"/>
</dbReference>
<evidence type="ECO:0000313" key="6">
    <source>
        <dbReference type="EMBL" id="CAB4687568.1"/>
    </source>
</evidence>
<keyword evidence="1" id="KW-0031">Aminopeptidase</keyword>
<protein>
    <submittedName>
        <fullName evidence="6">Unannotated protein</fullName>
    </submittedName>
</protein>
<dbReference type="GO" id="GO:0005829">
    <property type="term" value="C:cytosol"/>
    <property type="evidence" value="ECO:0007669"/>
    <property type="project" value="TreeGrafter"/>
</dbReference>
<evidence type="ECO:0000256" key="2">
    <source>
        <dbReference type="ARBA" id="ARBA00022670"/>
    </source>
</evidence>
<dbReference type="InterPro" id="IPR002467">
    <property type="entry name" value="Pept_M24A_MAP1"/>
</dbReference>
<keyword evidence="3" id="KW-0479">Metal-binding</keyword>
<gene>
    <name evidence="6" type="ORF">UFOPK2399_00465</name>
</gene>
<evidence type="ECO:0000256" key="1">
    <source>
        <dbReference type="ARBA" id="ARBA00022438"/>
    </source>
</evidence>
<dbReference type="InterPro" id="IPR036005">
    <property type="entry name" value="Creatinase/aminopeptidase-like"/>
</dbReference>
<feature type="domain" description="Peptidase M24" evidence="5">
    <location>
        <begin position="11"/>
        <end position="244"/>
    </location>
</feature>
<dbReference type="EMBL" id="CAEZXP010000001">
    <property type="protein sequence ID" value="CAB4687568.1"/>
    <property type="molecule type" value="Genomic_DNA"/>
</dbReference>
<dbReference type="InterPro" id="IPR001714">
    <property type="entry name" value="Pept_M24_MAP"/>
</dbReference>
<dbReference type="SUPFAM" id="SSF55920">
    <property type="entry name" value="Creatinase/aminopeptidase"/>
    <property type="match status" value="1"/>
</dbReference>
<keyword evidence="2" id="KW-0645">Protease</keyword>
<dbReference type="NCBIfam" id="TIGR00500">
    <property type="entry name" value="met_pdase_I"/>
    <property type="match status" value="1"/>
</dbReference>
<proteinExistence type="inferred from homology"/>
<dbReference type="Pfam" id="PF00557">
    <property type="entry name" value="Peptidase_M24"/>
    <property type="match status" value="1"/>
</dbReference>
<evidence type="ECO:0000256" key="4">
    <source>
        <dbReference type="ARBA" id="ARBA00022801"/>
    </source>
</evidence>
<dbReference type="PRINTS" id="PR00599">
    <property type="entry name" value="MAPEPTIDASE"/>
</dbReference>
<accession>A0A6J6NS22</accession>
<dbReference type="GO" id="GO:0046872">
    <property type="term" value="F:metal ion binding"/>
    <property type="evidence" value="ECO:0007669"/>
    <property type="project" value="UniProtKB-KW"/>
</dbReference>